<evidence type="ECO:0000259" key="3">
    <source>
        <dbReference type="PROSITE" id="PS50842"/>
    </source>
</evidence>
<dbReference type="InterPro" id="IPR007118">
    <property type="entry name" value="Expan_Lol_pI"/>
</dbReference>
<keyword evidence="6" id="KW-1185">Reference proteome</keyword>
<evidence type="ECO:0008006" key="7">
    <source>
        <dbReference type="Google" id="ProtNLM"/>
    </source>
</evidence>
<gene>
    <name evidence="5" type="ORF">RJ639_008297</name>
</gene>
<evidence type="ECO:0000313" key="5">
    <source>
        <dbReference type="EMBL" id="KAK3014821.1"/>
    </source>
</evidence>
<dbReference type="Pfam" id="PF01357">
    <property type="entry name" value="Expansin_C"/>
    <property type="match status" value="2"/>
</dbReference>
<sequence length="473" mass="51336">MRPALILVVAFISILSLGEAKTCTDCFVSSRAAYYPNSDEQGTETGACGFGTFGATINGGDVSAASDLYRDGLGCGACYQVRCTNSAYCSDEGVNVVITDHGSSDRTDFILSRRAFGRMAQTKDAAASLLALGIIDIQYRRVSCSYPGKNITVKIDENSNYPYYLAFVIWYQQGKEDITAVQLCETQNFVCKLLDRSYGAVWTTTSPPSGPLSIRMLISDDDGDEKWVVPVNNIPASWKAGETYDTGVQVNAFPSVHFGLFFSAVAGRCGYGTFGATINGGDVTAASDLYRDGIGCGACYQVRCTNSRYCSDKGVTVVITDHGSSANTDFILSRRAFARMAQTTDAAASLIALGLVDTEYRRVSCSYPYKNITIKIDENSNYPHYLAFVVLYQQGKRDITAVQLCETKNLVCKSLDRSYGAIWTTTSPPSGPLSIRMLFSDDDGEEKWVVPVNNIPESWKAGDTYDSGVQVNA</sequence>
<evidence type="ECO:0000256" key="1">
    <source>
        <dbReference type="RuleBase" id="RU003460"/>
    </source>
</evidence>
<feature type="domain" description="Expansin-like EG45" evidence="3">
    <location>
        <begin position="266"/>
        <end position="370"/>
    </location>
</feature>
<dbReference type="SMART" id="SM00837">
    <property type="entry name" value="DPBB_1"/>
    <property type="match status" value="2"/>
</dbReference>
<dbReference type="PANTHER" id="PTHR31692">
    <property type="entry name" value="EXPANSIN-B3"/>
    <property type="match status" value="1"/>
</dbReference>
<dbReference type="SUPFAM" id="SSF50685">
    <property type="entry name" value="Barwin-like endoglucanases"/>
    <property type="match status" value="2"/>
</dbReference>
<dbReference type="InterPro" id="IPR007117">
    <property type="entry name" value="Expansin_CBD"/>
</dbReference>
<dbReference type="InterPro" id="IPR009009">
    <property type="entry name" value="RlpA-like_DPBB"/>
</dbReference>
<evidence type="ECO:0000259" key="4">
    <source>
        <dbReference type="PROSITE" id="PS50843"/>
    </source>
</evidence>
<dbReference type="InterPro" id="IPR036908">
    <property type="entry name" value="RlpA-like_sf"/>
</dbReference>
<keyword evidence="2" id="KW-0732">Signal</keyword>
<dbReference type="PANTHER" id="PTHR31692:SF92">
    <property type="entry name" value="EXPANSIN-LIKE B1"/>
    <property type="match status" value="1"/>
</dbReference>
<dbReference type="Gene3D" id="2.60.40.760">
    <property type="entry name" value="Expansin, cellulose-binding-like domain"/>
    <property type="match status" value="2"/>
</dbReference>
<protein>
    <recommendedName>
        <fullName evidence="7">Expansin-like B1</fullName>
    </recommendedName>
</protein>
<feature type="domain" description="Expansin-like CBD" evidence="4">
    <location>
        <begin position="384"/>
        <end position="467"/>
    </location>
</feature>
<feature type="domain" description="Expansin-like EG45" evidence="3">
    <location>
        <begin position="45"/>
        <end position="149"/>
    </location>
</feature>
<evidence type="ECO:0000256" key="2">
    <source>
        <dbReference type="SAM" id="SignalP"/>
    </source>
</evidence>
<dbReference type="InterPro" id="IPR036749">
    <property type="entry name" value="Expansin_CBD_sf"/>
</dbReference>
<dbReference type="GO" id="GO:0005576">
    <property type="term" value="C:extracellular region"/>
    <property type="evidence" value="ECO:0007669"/>
    <property type="project" value="InterPro"/>
</dbReference>
<evidence type="ECO:0000313" key="6">
    <source>
        <dbReference type="Proteomes" id="UP001188597"/>
    </source>
</evidence>
<dbReference type="PROSITE" id="PS50842">
    <property type="entry name" value="EXPANSIN_EG45"/>
    <property type="match status" value="2"/>
</dbReference>
<dbReference type="EMBL" id="JAVXUP010001189">
    <property type="protein sequence ID" value="KAK3014821.1"/>
    <property type="molecule type" value="Genomic_DNA"/>
</dbReference>
<dbReference type="CDD" id="cd22277">
    <property type="entry name" value="DPBB_EXLB_N"/>
    <property type="match status" value="1"/>
</dbReference>
<dbReference type="PROSITE" id="PS50843">
    <property type="entry name" value="EXPANSIN_CBD"/>
    <property type="match status" value="2"/>
</dbReference>
<dbReference type="Gene3D" id="2.40.40.10">
    <property type="entry name" value="RlpA-like domain"/>
    <property type="match status" value="2"/>
</dbReference>
<dbReference type="SUPFAM" id="SSF49590">
    <property type="entry name" value="PHL pollen allergen"/>
    <property type="match status" value="2"/>
</dbReference>
<feature type="chain" id="PRO_5041653806" description="Expansin-like B1" evidence="2">
    <location>
        <begin position="21"/>
        <end position="473"/>
    </location>
</feature>
<feature type="domain" description="Expansin-like CBD" evidence="4">
    <location>
        <begin position="163"/>
        <end position="246"/>
    </location>
</feature>
<accession>A0AA89AXD2</accession>
<dbReference type="InterPro" id="IPR007112">
    <property type="entry name" value="Expansin/allergen_DPBB_dom"/>
</dbReference>
<proteinExistence type="inferred from homology"/>
<name>A0AA89AXD2_9ASTE</name>
<comment type="caution">
    <text evidence="5">The sequence shown here is derived from an EMBL/GenBank/DDBJ whole genome shotgun (WGS) entry which is preliminary data.</text>
</comment>
<organism evidence="5 6">
    <name type="scientific">Escallonia herrerae</name>
    <dbReference type="NCBI Taxonomy" id="1293975"/>
    <lineage>
        <taxon>Eukaryota</taxon>
        <taxon>Viridiplantae</taxon>
        <taxon>Streptophyta</taxon>
        <taxon>Embryophyta</taxon>
        <taxon>Tracheophyta</taxon>
        <taxon>Spermatophyta</taxon>
        <taxon>Magnoliopsida</taxon>
        <taxon>eudicotyledons</taxon>
        <taxon>Gunneridae</taxon>
        <taxon>Pentapetalae</taxon>
        <taxon>asterids</taxon>
        <taxon>campanulids</taxon>
        <taxon>Escalloniales</taxon>
        <taxon>Escalloniaceae</taxon>
        <taxon>Escallonia</taxon>
    </lineage>
</organism>
<dbReference type="Pfam" id="PF03330">
    <property type="entry name" value="DPBB_1"/>
    <property type="match status" value="2"/>
</dbReference>
<dbReference type="AlphaFoldDB" id="A0AA89AXD2"/>
<dbReference type="Proteomes" id="UP001188597">
    <property type="component" value="Unassembled WGS sequence"/>
</dbReference>
<feature type="signal peptide" evidence="2">
    <location>
        <begin position="1"/>
        <end position="20"/>
    </location>
</feature>
<dbReference type="PRINTS" id="PR01225">
    <property type="entry name" value="EXPANSNFAMLY"/>
</dbReference>
<reference evidence="5" key="1">
    <citation type="submission" date="2022-12" db="EMBL/GenBank/DDBJ databases">
        <title>Draft genome assemblies for two species of Escallonia (Escalloniales).</title>
        <authorList>
            <person name="Chanderbali A."/>
            <person name="Dervinis C."/>
            <person name="Anghel I."/>
            <person name="Soltis D."/>
            <person name="Soltis P."/>
            <person name="Zapata F."/>
        </authorList>
    </citation>
    <scope>NUCLEOTIDE SEQUENCE</scope>
    <source>
        <strain evidence="5">UCBG64.0493</strain>
        <tissue evidence="5">Leaf</tissue>
    </source>
</reference>
<dbReference type="GO" id="GO:0009653">
    <property type="term" value="P:anatomical structure morphogenesis"/>
    <property type="evidence" value="ECO:0007669"/>
    <property type="project" value="UniProtKB-ARBA"/>
</dbReference>
<comment type="similarity">
    <text evidence="1">Belongs to the expansin family.</text>
</comment>